<dbReference type="PANTHER" id="PTHR46112">
    <property type="entry name" value="AMINOPEPTIDASE"/>
    <property type="match status" value="1"/>
</dbReference>
<dbReference type="SUPFAM" id="SSF53092">
    <property type="entry name" value="Creatinase/prolidase N-terminal domain"/>
    <property type="match status" value="1"/>
</dbReference>
<keyword evidence="2 5" id="KW-0479">Metal-binding</keyword>
<keyword evidence="1" id="KW-0645">Protease</keyword>
<proteinExistence type="inferred from homology"/>
<dbReference type="Pfam" id="PF00557">
    <property type="entry name" value="Peptidase_M24"/>
    <property type="match status" value="1"/>
</dbReference>
<dbReference type="Pfam" id="PF01321">
    <property type="entry name" value="Creatinase_N"/>
    <property type="match status" value="1"/>
</dbReference>
<evidence type="ECO:0000259" key="6">
    <source>
        <dbReference type="Pfam" id="PF00557"/>
    </source>
</evidence>
<dbReference type="InterPro" id="IPR001131">
    <property type="entry name" value="Peptidase_M24B_aminopep-P_CS"/>
</dbReference>
<organism evidence="8 9">
    <name type="scientific">Alteromonas macleodii (strain English Channel 673)</name>
    <dbReference type="NCBI Taxonomy" id="1004788"/>
    <lineage>
        <taxon>Bacteria</taxon>
        <taxon>Pseudomonadati</taxon>
        <taxon>Pseudomonadota</taxon>
        <taxon>Gammaproteobacteria</taxon>
        <taxon>Alteromonadales</taxon>
        <taxon>Alteromonadaceae</taxon>
        <taxon>Alteromonas/Salinimonas group</taxon>
        <taxon>Alteromonas</taxon>
    </lineage>
</organism>
<accession>A0AB33A2I8</accession>
<gene>
    <name evidence="8" type="ordered locus">AMEC673_15730</name>
</gene>
<dbReference type="PANTHER" id="PTHR46112:SF3">
    <property type="entry name" value="AMINOPEPTIDASE YPDF"/>
    <property type="match status" value="1"/>
</dbReference>
<dbReference type="InterPro" id="IPR029149">
    <property type="entry name" value="Creatin/AminoP/Spt16_N"/>
</dbReference>
<protein>
    <submittedName>
        <fullName evidence="8">Metal-dependent dipeptidase</fullName>
    </submittedName>
</protein>
<evidence type="ECO:0000256" key="2">
    <source>
        <dbReference type="ARBA" id="ARBA00022723"/>
    </source>
</evidence>
<dbReference type="AlphaFoldDB" id="A0AB33A2I8"/>
<evidence type="ECO:0000256" key="5">
    <source>
        <dbReference type="RuleBase" id="RU000590"/>
    </source>
</evidence>
<name>A0AB33A2I8_ALTME</name>
<dbReference type="Gene3D" id="3.40.350.10">
    <property type="entry name" value="Creatinase/prolidase N-terminal domain"/>
    <property type="match status" value="1"/>
</dbReference>
<dbReference type="PROSITE" id="PS00491">
    <property type="entry name" value="PROLINE_PEPTIDASE"/>
    <property type="match status" value="1"/>
</dbReference>
<keyword evidence="4" id="KW-0482">Metalloprotease</keyword>
<evidence type="ECO:0000313" key="8">
    <source>
        <dbReference type="EMBL" id="AFT75828.1"/>
    </source>
</evidence>
<dbReference type="GO" id="GO:0046872">
    <property type="term" value="F:metal ion binding"/>
    <property type="evidence" value="ECO:0007669"/>
    <property type="project" value="UniProtKB-KW"/>
</dbReference>
<dbReference type="Proteomes" id="UP000006296">
    <property type="component" value="Chromosome"/>
</dbReference>
<evidence type="ECO:0000256" key="3">
    <source>
        <dbReference type="ARBA" id="ARBA00022801"/>
    </source>
</evidence>
<dbReference type="InterPro" id="IPR036005">
    <property type="entry name" value="Creatinase/aminopeptidase-like"/>
</dbReference>
<dbReference type="InterPro" id="IPR000587">
    <property type="entry name" value="Creatinase_N"/>
</dbReference>
<dbReference type="InterPro" id="IPR050659">
    <property type="entry name" value="Peptidase_M24B"/>
</dbReference>
<feature type="domain" description="Peptidase M24" evidence="6">
    <location>
        <begin position="196"/>
        <end position="402"/>
    </location>
</feature>
<evidence type="ECO:0000313" key="9">
    <source>
        <dbReference type="Proteomes" id="UP000006296"/>
    </source>
</evidence>
<dbReference type="GO" id="GO:0006508">
    <property type="term" value="P:proteolysis"/>
    <property type="evidence" value="ECO:0007669"/>
    <property type="project" value="UniProtKB-KW"/>
</dbReference>
<keyword evidence="3" id="KW-0378">Hydrolase</keyword>
<sequence>MIIPIDNQPCASVGTKKMGKIIGTKTPQQALDSLVNMTGDLRPIELSEYKARIAKAQHYMQENGIGALYLNAGTNLAYFTGMQWYASERLVGALLPAKGDLVYLAPTFEIDSLNERKLVEGDIIGWQEHESPYALVIAMLDKLNTAGGDKLGVDESTQFFIVDGLNKMLGQSWQIINGAEVTAHCRMHKSESELALIQRAMDMTLAVHKATASMLYEGITTTEVEAFINDAHKKVGAAGNYFCIVLFGKATSFPHGVKDPQVLKKNDLVLIDTGCKVHGYLSDITRTYCFGEPTDKQRALWESEKCAQLAAFNAAKVGVPCGDVDKAARDSLAKDGLGPDYNLPGLPHRTGHGIGMDIHEWPYLVKDNPHPLASGMCFSNEPMIVVPNEFGIRLEDHFYMTEDGPVWFTEPSESIDAL</sequence>
<evidence type="ECO:0000256" key="4">
    <source>
        <dbReference type="ARBA" id="ARBA00023049"/>
    </source>
</evidence>
<dbReference type="EMBL" id="CP003844">
    <property type="protein sequence ID" value="AFT75828.1"/>
    <property type="molecule type" value="Genomic_DNA"/>
</dbReference>
<evidence type="ECO:0000256" key="1">
    <source>
        <dbReference type="ARBA" id="ARBA00022670"/>
    </source>
</evidence>
<dbReference type="InterPro" id="IPR000994">
    <property type="entry name" value="Pept_M24"/>
</dbReference>
<reference evidence="9" key="1">
    <citation type="journal article" date="2012" name="Sci. Rep.">
        <title>Genomes of surface isolates of Alteromonas macleodii: the life of a widespread marine opportunistic copiotroph.</title>
        <authorList>
            <person name="Lopez-Perez M."/>
            <person name="Gonzaga A."/>
            <person name="Martin-Cuadrado A.B."/>
            <person name="Onyshchenko O."/>
            <person name="Ghavidel A."/>
            <person name="Ghai R."/>
            <person name="Rodriguez-Valera F."/>
        </authorList>
    </citation>
    <scope>NUCLEOTIDE SEQUENCE [LARGE SCALE GENOMIC DNA]</scope>
    <source>
        <strain evidence="9">English Channel 673</strain>
    </source>
</reference>
<comment type="similarity">
    <text evidence="5">Belongs to the peptidase M24B family.</text>
</comment>
<dbReference type="KEGG" id="amg:AMEC673_15730"/>
<evidence type="ECO:0000259" key="7">
    <source>
        <dbReference type="Pfam" id="PF01321"/>
    </source>
</evidence>
<feature type="domain" description="Creatinase N-terminal" evidence="7">
    <location>
        <begin position="52"/>
        <end position="187"/>
    </location>
</feature>
<dbReference type="SUPFAM" id="SSF55920">
    <property type="entry name" value="Creatinase/aminopeptidase"/>
    <property type="match status" value="1"/>
</dbReference>
<dbReference type="Gene3D" id="3.90.230.10">
    <property type="entry name" value="Creatinase/methionine aminopeptidase superfamily"/>
    <property type="match status" value="1"/>
</dbReference>
<dbReference type="GO" id="GO:0008237">
    <property type="term" value="F:metallopeptidase activity"/>
    <property type="evidence" value="ECO:0007669"/>
    <property type="project" value="UniProtKB-KW"/>
</dbReference>